<dbReference type="OrthoDB" id="1122807at2"/>
<keyword evidence="4" id="KW-1185">Reference proteome</keyword>
<dbReference type="GO" id="GO:0004519">
    <property type="term" value="F:endonuclease activity"/>
    <property type="evidence" value="ECO:0007669"/>
    <property type="project" value="UniProtKB-KW"/>
</dbReference>
<keyword evidence="3" id="KW-0540">Nuclease</keyword>
<keyword evidence="3" id="KW-0378">Hydrolase</keyword>
<dbReference type="Pfam" id="PF03372">
    <property type="entry name" value="Exo_endo_phos"/>
    <property type="match status" value="1"/>
</dbReference>
<dbReference type="STRING" id="1191523.MROS_1155"/>
<dbReference type="InterPro" id="IPR036691">
    <property type="entry name" value="Endo/exonu/phosph_ase_sf"/>
</dbReference>
<accession>I6ZZJ2</accession>
<dbReference type="AlphaFoldDB" id="I6ZZJ2"/>
<feature type="domain" description="Endonuclease/exonuclease/phosphatase" evidence="2">
    <location>
        <begin position="25"/>
        <end position="293"/>
    </location>
</feature>
<dbReference type="Gene3D" id="2.60.40.4070">
    <property type="match status" value="1"/>
</dbReference>
<dbReference type="EMBL" id="CP003557">
    <property type="protein sequence ID" value="AFN74393.1"/>
    <property type="molecule type" value="Genomic_DNA"/>
</dbReference>
<dbReference type="Proteomes" id="UP000009011">
    <property type="component" value="Chromosome"/>
</dbReference>
<dbReference type="InterPro" id="IPR005135">
    <property type="entry name" value="Endo/exonuclease/phosphatase"/>
</dbReference>
<dbReference type="SUPFAM" id="SSF56219">
    <property type="entry name" value="DNase I-like"/>
    <property type="match status" value="1"/>
</dbReference>
<proteinExistence type="predicted"/>
<protein>
    <submittedName>
        <fullName evidence="3">Endonuclease/exonuclease/phosphatase</fullName>
    </submittedName>
</protein>
<reference evidence="3 4" key="1">
    <citation type="journal article" date="2013" name="PLoS ONE">
        <title>Genomic analysis of Melioribacter roseus, facultatively anaerobic organotrophic bacterium representing a novel deep lineage within Bacteriodetes/Chlorobi group.</title>
        <authorList>
            <person name="Kadnikov V.V."/>
            <person name="Mardanov A.V."/>
            <person name="Podosokorskaya O.A."/>
            <person name="Gavrilov S.N."/>
            <person name="Kublanov I.V."/>
            <person name="Beletsky A.V."/>
            <person name="Bonch-Osmolovskaya E.A."/>
            <person name="Ravin N.V."/>
        </authorList>
    </citation>
    <scope>NUCLEOTIDE SEQUENCE [LARGE SCALE GENOMIC DNA]</scope>
    <source>
        <strain evidence="4">JCM 17771 / P3M-2</strain>
    </source>
</reference>
<dbReference type="InterPro" id="IPR026444">
    <property type="entry name" value="Secre_tail"/>
</dbReference>
<feature type="signal peptide" evidence="1">
    <location>
        <begin position="1"/>
        <end position="18"/>
    </location>
</feature>
<feature type="chain" id="PRO_5003707358" evidence="1">
    <location>
        <begin position="19"/>
        <end position="408"/>
    </location>
</feature>
<keyword evidence="3" id="KW-0269">Exonuclease</keyword>
<gene>
    <name evidence="3" type="ordered locus">MROS_1155</name>
</gene>
<keyword evidence="1" id="KW-0732">Signal</keyword>
<dbReference type="Gene3D" id="3.60.10.10">
    <property type="entry name" value="Endonuclease/exonuclease/phosphatase"/>
    <property type="match status" value="1"/>
</dbReference>
<dbReference type="eggNOG" id="COG2374">
    <property type="taxonomic scope" value="Bacteria"/>
</dbReference>
<name>I6ZZJ2_MELRP</name>
<sequence length="408" mass="46208">MKRFFTIVLFLAAGFLNAQDTLKIMTYNIHQYTPYNPTADNPDRLDWDNPALKYVINEIDPDILVCQEVVDKASVNQFMEYVLEYKYKAAEFIASTGMNSALFYKEDRVESLGNIIHDAVTRPINEFPVVNKTTGDTLIIFSVHLKANERYGDNSENLNKRFLQANVLRNVTSRYPEDKDYIVLGDFNTLNGSEAAVVKLTDRSFPGYFIDPIDAIGEWNDNPLFKHTHSYSATELTNRFDMILVSQAVNDPGGIEYVDGSYTIVGNDGNHFGMPVNSGSNHFGIDLADSLISASDHLPVYALFKFDQLQSVSDGTEIPLGFELYQNYPNPFNPSTIIKFKLESGGYVKLIVFDMLGREITKLAEGYYAPGSYKFNFDSDGFNLPSGIYFYRFIYNGYSTTKKMTLIR</sequence>
<keyword evidence="3" id="KW-0255">Endonuclease</keyword>
<organism evidence="3 4">
    <name type="scientific">Melioribacter roseus (strain DSM 23840 / JCM 17771 / VKM B-2668 / P3M-2)</name>
    <dbReference type="NCBI Taxonomy" id="1191523"/>
    <lineage>
        <taxon>Bacteria</taxon>
        <taxon>Pseudomonadati</taxon>
        <taxon>Ignavibacteriota</taxon>
        <taxon>Ignavibacteria</taxon>
        <taxon>Ignavibacteriales</taxon>
        <taxon>Melioribacteraceae</taxon>
        <taxon>Melioribacter</taxon>
    </lineage>
</organism>
<dbReference type="HOGENOM" id="CLU_656627_0_0_10"/>
<dbReference type="KEGG" id="mro:MROS_1155"/>
<evidence type="ECO:0000313" key="3">
    <source>
        <dbReference type="EMBL" id="AFN74393.1"/>
    </source>
</evidence>
<evidence type="ECO:0000313" key="4">
    <source>
        <dbReference type="Proteomes" id="UP000009011"/>
    </source>
</evidence>
<evidence type="ECO:0000256" key="1">
    <source>
        <dbReference type="SAM" id="SignalP"/>
    </source>
</evidence>
<evidence type="ECO:0000259" key="2">
    <source>
        <dbReference type="Pfam" id="PF03372"/>
    </source>
</evidence>
<dbReference type="GO" id="GO:0004527">
    <property type="term" value="F:exonuclease activity"/>
    <property type="evidence" value="ECO:0007669"/>
    <property type="project" value="UniProtKB-KW"/>
</dbReference>
<dbReference type="RefSeq" id="WP_014855829.1">
    <property type="nucleotide sequence ID" value="NC_018178.1"/>
</dbReference>
<dbReference type="NCBIfam" id="TIGR04183">
    <property type="entry name" value="Por_Secre_tail"/>
    <property type="match status" value="1"/>
</dbReference>